<evidence type="ECO:0000313" key="5">
    <source>
        <dbReference type="EMBL" id="PZX46266.1"/>
    </source>
</evidence>
<evidence type="ECO:0000256" key="2">
    <source>
        <dbReference type="ARBA" id="ARBA00022679"/>
    </source>
</evidence>
<gene>
    <name evidence="4" type="primary">aat</name>
    <name evidence="5" type="ORF">LY56_01239</name>
</gene>
<dbReference type="EMBL" id="QKZQ01000004">
    <property type="protein sequence ID" value="PZX46266.1"/>
    <property type="molecule type" value="Genomic_DNA"/>
</dbReference>
<dbReference type="EC" id="2.3.2.6" evidence="4"/>
<keyword evidence="3 4" id="KW-0012">Acyltransferase</keyword>
<evidence type="ECO:0000256" key="1">
    <source>
        <dbReference type="ARBA" id="ARBA00022490"/>
    </source>
</evidence>
<evidence type="ECO:0000313" key="6">
    <source>
        <dbReference type="Proteomes" id="UP000249364"/>
    </source>
</evidence>
<name>A0A2W7QFV2_9RHOB</name>
<dbReference type="SUPFAM" id="SSF55729">
    <property type="entry name" value="Acyl-CoA N-acyltransferases (Nat)"/>
    <property type="match status" value="1"/>
</dbReference>
<proteinExistence type="inferred from homology"/>
<sequence>MRLELTPETLLQAYRLGVFPMAESRYDPRLYWFDPVARGVLPLDGFRLSRSLRRRIRAEPFRLSLDQAFEEVLIGCAERETTWINAEIARLFTTLHRQGHAHSIEVWDGEDLVGGVYGLALGGVFCGESMFSRRKDASKIALAYLVTHLRNCGFTLFDTQYPTEHLASLGGVEISRVAYRARLAQALQADAAFDRAALPSAYEVVQRNTQTS</sequence>
<dbReference type="Gene3D" id="3.40.630.70">
    <property type="entry name" value="Leucyl/phenylalanyl-tRNA-protein transferase, C-terminal domain"/>
    <property type="match status" value="1"/>
</dbReference>
<dbReference type="FunFam" id="3.40.630.70:FF:000001">
    <property type="entry name" value="Leucyl/phenylalanyl-tRNA--protein transferase"/>
    <property type="match status" value="1"/>
</dbReference>
<evidence type="ECO:0000256" key="4">
    <source>
        <dbReference type="HAMAP-Rule" id="MF_00688"/>
    </source>
</evidence>
<reference evidence="5 6" key="1">
    <citation type="submission" date="2018-06" db="EMBL/GenBank/DDBJ databases">
        <title>Genomic Encyclopedia of Archaeal and Bacterial Type Strains, Phase II (KMG-II): from individual species to whole genera.</title>
        <authorList>
            <person name="Goeker M."/>
        </authorList>
    </citation>
    <scope>NUCLEOTIDE SEQUENCE [LARGE SCALE GENOMIC DNA]</scope>
    <source>
        <strain evidence="5 6">DSM 13087</strain>
    </source>
</reference>
<dbReference type="GO" id="GO:0030163">
    <property type="term" value="P:protein catabolic process"/>
    <property type="evidence" value="ECO:0007669"/>
    <property type="project" value="UniProtKB-UniRule"/>
</dbReference>
<comment type="catalytic activity">
    <reaction evidence="4">
        <text>N-terminal L-arginyl-[protein] + L-leucyl-tRNA(Leu) = N-terminal L-leucyl-L-arginyl-[protein] + tRNA(Leu) + H(+)</text>
        <dbReference type="Rhea" id="RHEA:50416"/>
        <dbReference type="Rhea" id="RHEA-COMP:9613"/>
        <dbReference type="Rhea" id="RHEA-COMP:9622"/>
        <dbReference type="Rhea" id="RHEA-COMP:12672"/>
        <dbReference type="Rhea" id="RHEA-COMP:12673"/>
        <dbReference type="ChEBI" id="CHEBI:15378"/>
        <dbReference type="ChEBI" id="CHEBI:64719"/>
        <dbReference type="ChEBI" id="CHEBI:78442"/>
        <dbReference type="ChEBI" id="CHEBI:78494"/>
        <dbReference type="ChEBI" id="CHEBI:133044"/>
        <dbReference type="EC" id="2.3.2.6"/>
    </reaction>
</comment>
<evidence type="ECO:0000256" key="3">
    <source>
        <dbReference type="ARBA" id="ARBA00023315"/>
    </source>
</evidence>
<comment type="subcellular location">
    <subcellularLocation>
        <location evidence="4">Cytoplasm</location>
    </subcellularLocation>
</comment>
<dbReference type="InterPro" id="IPR042221">
    <property type="entry name" value="Leu/Phe-tRNA_Trfase_N"/>
</dbReference>
<organism evidence="5 6">
    <name type="scientific">Roseinatronobacter thiooxidans</name>
    <dbReference type="NCBI Taxonomy" id="121821"/>
    <lineage>
        <taxon>Bacteria</taxon>
        <taxon>Pseudomonadati</taxon>
        <taxon>Pseudomonadota</taxon>
        <taxon>Alphaproteobacteria</taxon>
        <taxon>Rhodobacterales</taxon>
        <taxon>Paracoccaceae</taxon>
        <taxon>Roseinatronobacter</taxon>
    </lineage>
</organism>
<dbReference type="GO" id="GO:0008914">
    <property type="term" value="F:leucyl-tRNA--protein transferase activity"/>
    <property type="evidence" value="ECO:0007669"/>
    <property type="project" value="UniProtKB-UniRule"/>
</dbReference>
<dbReference type="PANTHER" id="PTHR30098">
    <property type="entry name" value="LEUCYL/PHENYLALANYL-TRNA--PROTEIN TRANSFERASE"/>
    <property type="match status" value="1"/>
</dbReference>
<keyword evidence="2 4" id="KW-0808">Transferase</keyword>
<dbReference type="Gene3D" id="3.30.70.3550">
    <property type="entry name" value="Leucyl/phenylalanyl-tRNA-protein transferase, N-terminal domain"/>
    <property type="match status" value="1"/>
</dbReference>
<dbReference type="GO" id="GO:0005737">
    <property type="term" value="C:cytoplasm"/>
    <property type="evidence" value="ECO:0007669"/>
    <property type="project" value="UniProtKB-SubCell"/>
</dbReference>
<dbReference type="InterPro" id="IPR004616">
    <property type="entry name" value="Leu/Phe-tRNA_Trfase"/>
</dbReference>
<dbReference type="InterPro" id="IPR016181">
    <property type="entry name" value="Acyl_CoA_acyltransferase"/>
</dbReference>
<keyword evidence="6" id="KW-1185">Reference proteome</keyword>
<dbReference type="HAMAP" id="MF_00688">
    <property type="entry name" value="Leu_Phe_trans"/>
    <property type="match status" value="1"/>
</dbReference>
<keyword evidence="1 4" id="KW-0963">Cytoplasm</keyword>
<dbReference type="Pfam" id="PF03588">
    <property type="entry name" value="Leu_Phe_trans"/>
    <property type="match status" value="1"/>
</dbReference>
<accession>A0A2W7QFV2</accession>
<dbReference type="STRING" id="121821.GCA_001870675_01845"/>
<dbReference type="InterPro" id="IPR042203">
    <property type="entry name" value="Leu/Phe-tRNA_Trfase_C"/>
</dbReference>
<dbReference type="PANTHER" id="PTHR30098:SF2">
    <property type="entry name" value="LEUCYL_PHENYLALANYL-TRNA--PROTEIN TRANSFERASE"/>
    <property type="match status" value="1"/>
</dbReference>
<comment type="similarity">
    <text evidence="4">Belongs to the L/F-transferase family.</text>
</comment>
<comment type="function">
    <text evidence="4">Functions in the N-end rule pathway of protein degradation where it conjugates Leu, Phe and, less efficiently, Met from aminoacyl-tRNAs to the N-termini of proteins containing an N-terminal arginine or lysine.</text>
</comment>
<dbReference type="Proteomes" id="UP000249364">
    <property type="component" value="Unassembled WGS sequence"/>
</dbReference>
<protein>
    <recommendedName>
        <fullName evidence="4">Leucyl/phenylalanyl-tRNA--protein transferase</fullName>
        <ecNumber evidence="4">2.3.2.6</ecNumber>
    </recommendedName>
    <alternativeName>
        <fullName evidence="4">L/F-transferase</fullName>
    </alternativeName>
    <alternativeName>
        <fullName evidence="4">Leucyltransferase</fullName>
    </alternativeName>
    <alternativeName>
        <fullName evidence="4">Phenyalanyltransferase</fullName>
    </alternativeName>
</protein>
<dbReference type="RefSeq" id="WP_071468568.1">
    <property type="nucleotide sequence ID" value="NZ_MEHT01000007.1"/>
</dbReference>
<comment type="catalytic activity">
    <reaction evidence="4">
        <text>L-phenylalanyl-tRNA(Phe) + an N-terminal L-alpha-aminoacyl-[protein] = an N-terminal L-phenylalanyl-L-alpha-aminoacyl-[protein] + tRNA(Phe)</text>
        <dbReference type="Rhea" id="RHEA:43632"/>
        <dbReference type="Rhea" id="RHEA-COMP:9668"/>
        <dbReference type="Rhea" id="RHEA-COMP:9699"/>
        <dbReference type="Rhea" id="RHEA-COMP:10636"/>
        <dbReference type="Rhea" id="RHEA-COMP:10637"/>
        <dbReference type="ChEBI" id="CHEBI:78442"/>
        <dbReference type="ChEBI" id="CHEBI:78531"/>
        <dbReference type="ChEBI" id="CHEBI:78597"/>
        <dbReference type="ChEBI" id="CHEBI:83561"/>
        <dbReference type="EC" id="2.3.2.6"/>
    </reaction>
</comment>
<comment type="caution">
    <text evidence="5">The sequence shown here is derived from an EMBL/GenBank/DDBJ whole genome shotgun (WGS) entry which is preliminary data.</text>
</comment>
<dbReference type="AlphaFoldDB" id="A0A2W7QFV2"/>
<dbReference type="NCBIfam" id="TIGR00667">
    <property type="entry name" value="aat"/>
    <property type="match status" value="1"/>
</dbReference>
<dbReference type="OrthoDB" id="9790282at2"/>
<comment type="catalytic activity">
    <reaction evidence="4">
        <text>N-terminal L-lysyl-[protein] + L-leucyl-tRNA(Leu) = N-terminal L-leucyl-L-lysyl-[protein] + tRNA(Leu) + H(+)</text>
        <dbReference type="Rhea" id="RHEA:12340"/>
        <dbReference type="Rhea" id="RHEA-COMP:9613"/>
        <dbReference type="Rhea" id="RHEA-COMP:9622"/>
        <dbReference type="Rhea" id="RHEA-COMP:12670"/>
        <dbReference type="Rhea" id="RHEA-COMP:12671"/>
        <dbReference type="ChEBI" id="CHEBI:15378"/>
        <dbReference type="ChEBI" id="CHEBI:65249"/>
        <dbReference type="ChEBI" id="CHEBI:78442"/>
        <dbReference type="ChEBI" id="CHEBI:78494"/>
        <dbReference type="ChEBI" id="CHEBI:133043"/>
        <dbReference type="EC" id="2.3.2.6"/>
    </reaction>
</comment>